<keyword evidence="2" id="KW-1185">Reference proteome</keyword>
<proteinExistence type="predicted"/>
<evidence type="ECO:0000313" key="1">
    <source>
        <dbReference type="EMBL" id="GBM59270.1"/>
    </source>
</evidence>
<dbReference type="AlphaFoldDB" id="A0A4Y2GZN0"/>
<dbReference type="Proteomes" id="UP000499080">
    <property type="component" value="Unassembled WGS sequence"/>
</dbReference>
<gene>
    <name evidence="1" type="ORF">AVEN_66213_1</name>
</gene>
<name>A0A4Y2GZN0_ARAVE</name>
<protein>
    <submittedName>
        <fullName evidence="1">Uncharacterized protein</fullName>
    </submittedName>
</protein>
<dbReference type="EMBL" id="BGPR01001674">
    <property type="protein sequence ID" value="GBM59270.1"/>
    <property type="molecule type" value="Genomic_DNA"/>
</dbReference>
<accession>A0A4Y2GZN0</accession>
<reference evidence="1 2" key="1">
    <citation type="journal article" date="2019" name="Sci. Rep.">
        <title>Orb-weaving spider Araneus ventricosus genome elucidates the spidroin gene catalogue.</title>
        <authorList>
            <person name="Kono N."/>
            <person name="Nakamura H."/>
            <person name="Ohtoshi R."/>
            <person name="Moran D.A.P."/>
            <person name="Shinohara A."/>
            <person name="Yoshida Y."/>
            <person name="Fujiwara M."/>
            <person name="Mori M."/>
            <person name="Tomita M."/>
            <person name="Arakawa K."/>
        </authorList>
    </citation>
    <scope>NUCLEOTIDE SEQUENCE [LARGE SCALE GENOMIC DNA]</scope>
</reference>
<comment type="caution">
    <text evidence="1">The sequence shown here is derived from an EMBL/GenBank/DDBJ whole genome shotgun (WGS) entry which is preliminary data.</text>
</comment>
<organism evidence="1 2">
    <name type="scientific">Araneus ventricosus</name>
    <name type="common">Orbweaver spider</name>
    <name type="synonym">Epeira ventricosa</name>
    <dbReference type="NCBI Taxonomy" id="182803"/>
    <lineage>
        <taxon>Eukaryota</taxon>
        <taxon>Metazoa</taxon>
        <taxon>Ecdysozoa</taxon>
        <taxon>Arthropoda</taxon>
        <taxon>Chelicerata</taxon>
        <taxon>Arachnida</taxon>
        <taxon>Araneae</taxon>
        <taxon>Araneomorphae</taxon>
        <taxon>Entelegynae</taxon>
        <taxon>Araneoidea</taxon>
        <taxon>Araneidae</taxon>
        <taxon>Araneus</taxon>
    </lineage>
</organism>
<evidence type="ECO:0000313" key="2">
    <source>
        <dbReference type="Proteomes" id="UP000499080"/>
    </source>
</evidence>
<sequence length="88" mass="10030">MIHRRKQGRESSLAVPNFNCRVSPSDAFSSCFKKLPTPSSLFRLRLLEFILAQRFPPSMSSLFTTLPLRKANRQTFRGPSGWIRLSCG</sequence>